<comment type="similarity">
    <text evidence="4">Belongs to the TonB-dependent receptor family.</text>
</comment>
<dbReference type="PANTHER" id="PTHR40980:SF4">
    <property type="entry name" value="TONB-DEPENDENT RECEPTOR-LIKE BETA-BARREL DOMAIN-CONTAINING PROTEIN"/>
    <property type="match status" value="1"/>
</dbReference>
<proteinExistence type="inferred from homology"/>
<accession>A0A318UGE8</accession>
<name>A0A318UGE8_9SPHI</name>
<feature type="domain" description="TonB-dependent receptor-like beta-barrel" evidence="5">
    <location>
        <begin position="591"/>
        <end position="1048"/>
    </location>
</feature>
<dbReference type="Pfam" id="PF13715">
    <property type="entry name" value="CarbopepD_reg_2"/>
    <property type="match status" value="1"/>
</dbReference>
<protein>
    <submittedName>
        <fullName evidence="7">TonB-dependent receptor</fullName>
    </submittedName>
</protein>
<dbReference type="GO" id="GO:0009279">
    <property type="term" value="C:cell outer membrane"/>
    <property type="evidence" value="ECO:0007669"/>
    <property type="project" value="UniProtKB-SubCell"/>
</dbReference>
<evidence type="ECO:0000256" key="4">
    <source>
        <dbReference type="RuleBase" id="RU003357"/>
    </source>
</evidence>
<evidence type="ECO:0000259" key="5">
    <source>
        <dbReference type="Pfam" id="PF00593"/>
    </source>
</evidence>
<keyword evidence="7" id="KW-0675">Receptor</keyword>
<gene>
    <name evidence="7" type="ORF">B0O44_103631</name>
</gene>
<dbReference type="Gene3D" id="2.170.130.10">
    <property type="entry name" value="TonB-dependent receptor, plug domain"/>
    <property type="match status" value="1"/>
</dbReference>
<dbReference type="PANTHER" id="PTHR40980">
    <property type="entry name" value="PLUG DOMAIN-CONTAINING PROTEIN"/>
    <property type="match status" value="1"/>
</dbReference>
<evidence type="ECO:0000256" key="2">
    <source>
        <dbReference type="ARBA" id="ARBA00023136"/>
    </source>
</evidence>
<dbReference type="Gene3D" id="2.40.170.20">
    <property type="entry name" value="TonB-dependent receptor, beta-barrel domain"/>
    <property type="match status" value="1"/>
</dbReference>
<comment type="caution">
    <text evidence="7">The sequence shown here is derived from an EMBL/GenBank/DDBJ whole genome shotgun (WGS) entry which is preliminary data.</text>
</comment>
<dbReference type="InterPro" id="IPR000531">
    <property type="entry name" value="Beta-barrel_TonB"/>
</dbReference>
<dbReference type="InterPro" id="IPR037066">
    <property type="entry name" value="Plug_dom_sf"/>
</dbReference>
<dbReference type="Pfam" id="PF00593">
    <property type="entry name" value="TonB_dep_Rec_b-barrel"/>
    <property type="match status" value="1"/>
</dbReference>
<dbReference type="InterPro" id="IPR036942">
    <property type="entry name" value="Beta-barrel_TonB_sf"/>
</dbReference>
<evidence type="ECO:0000313" key="7">
    <source>
        <dbReference type="EMBL" id="PYF75181.1"/>
    </source>
</evidence>
<comment type="subcellular location">
    <subcellularLocation>
        <location evidence="1 4">Cell outer membrane</location>
    </subcellularLocation>
</comment>
<dbReference type="InterPro" id="IPR012910">
    <property type="entry name" value="Plug_dom"/>
</dbReference>
<dbReference type="Proteomes" id="UP000248198">
    <property type="component" value="Unassembled WGS sequence"/>
</dbReference>
<dbReference type="InterPro" id="IPR008969">
    <property type="entry name" value="CarboxyPept-like_regulatory"/>
</dbReference>
<keyword evidence="8" id="KW-1185">Reference proteome</keyword>
<dbReference type="SUPFAM" id="SSF56935">
    <property type="entry name" value="Porins"/>
    <property type="match status" value="1"/>
</dbReference>
<feature type="domain" description="TonB-dependent receptor plug" evidence="6">
    <location>
        <begin position="234"/>
        <end position="324"/>
    </location>
</feature>
<dbReference type="AlphaFoldDB" id="A0A318UGE8"/>
<evidence type="ECO:0000256" key="1">
    <source>
        <dbReference type="ARBA" id="ARBA00004442"/>
    </source>
</evidence>
<keyword evidence="4" id="KW-0798">TonB box</keyword>
<keyword evidence="3" id="KW-0998">Cell outer membrane</keyword>
<dbReference type="SUPFAM" id="SSF49464">
    <property type="entry name" value="Carboxypeptidase regulatory domain-like"/>
    <property type="match status" value="1"/>
</dbReference>
<organism evidence="7 8">
    <name type="scientific">Pedobacter nutrimenti</name>
    <dbReference type="NCBI Taxonomy" id="1241337"/>
    <lineage>
        <taxon>Bacteria</taxon>
        <taxon>Pseudomonadati</taxon>
        <taxon>Bacteroidota</taxon>
        <taxon>Sphingobacteriia</taxon>
        <taxon>Sphingobacteriales</taxon>
        <taxon>Sphingobacteriaceae</taxon>
        <taxon>Pedobacter</taxon>
    </lineage>
</organism>
<reference evidence="7 8" key="1">
    <citation type="submission" date="2018-06" db="EMBL/GenBank/DDBJ databases">
        <title>Genomic Encyclopedia of Archaeal and Bacterial Type Strains, Phase II (KMG-II): from individual species to whole genera.</title>
        <authorList>
            <person name="Goeker M."/>
        </authorList>
    </citation>
    <scope>NUCLEOTIDE SEQUENCE [LARGE SCALE GENOMIC DNA]</scope>
    <source>
        <strain evidence="7 8">DSM 27372</strain>
    </source>
</reference>
<evidence type="ECO:0000313" key="8">
    <source>
        <dbReference type="Proteomes" id="UP000248198"/>
    </source>
</evidence>
<dbReference type="Gene3D" id="2.60.40.1120">
    <property type="entry name" value="Carboxypeptidase-like, regulatory domain"/>
    <property type="match status" value="1"/>
</dbReference>
<dbReference type="Pfam" id="PF07715">
    <property type="entry name" value="Plug"/>
    <property type="match status" value="1"/>
</dbReference>
<keyword evidence="2 4" id="KW-0472">Membrane</keyword>
<dbReference type="EMBL" id="QKLU01000003">
    <property type="protein sequence ID" value="PYF75181.1"/>
    <property type="molecule type" value="Genomic_DNA"/>
</dbReference>
<dbReference type="OrthoDB" id="9768470at2"/>
<evidence type="ECO:0000256" key="3">
    <source>
        <dbReference type="ARBA" id="ARBA00023237"/>
    </source>
</evidence>
<sequence>MHCNFHILTDKLIKINCNTQKIILLFFFILFAKSLAAQSYRDIKTPVSIRFNEVNASVLFKELDKQTGYKFNFDDVLQGVILKNISYNRAPLGKILSDITHAGLSFSLVNRSISVNYVKPDPVRRVQPGKIGGKIVDEKGEGMPGASIKILEQNQGIQSSVDGSYVLNAVPGTYTLEISYISYQTKRITGVGVKEGQLTSLNVEMRPAAGALKEVVVTGNYKKESVAGLYAQQKNSASVTDGISAEQIAKTPDNNVASVLKRVNGITMLDNKYVVVRGLTERYNQAMIDGLTVPNTDMNRRNFSFDLIPTELVSSVVVNKTATPDVPSEFVGGQVIVNTLAIPEQNFMTLNVGAAYNSQSTGKDFLSAGGRGNKDFFGFDDGRRKMPDNLVSWTPTQGQDDPRVEGTTVGGYKTGYAGAIEQSKRFNSESFRLYNYKASPNQNYRFTIGRVYDLKGQQGLRIGFTGGLTYRNTQQINTFETVRDWEVLHDYIDKPDTAGKGKAYVFNSNFGVVLNGGIQGERFKVNLRNLYTQTFNEDFYQTTVFNRDLGLKAQNNFVDPMYSRIQQHKIDGENSIGKKGMKLNWSGAFTRMNQDHRDTRKFNYAALSNTFGTFYQRPNVVTAADVPGNYMWDYRLWTAIKERDYNWSVSLSQPFNFLQDKSLVKVGYTGWYKKRSQDITMAQVFAQRNPNHNFTDPYETLLTPDRVGYGLNKAYYFLDNTNGGLFNADSKYHAAYLMLDQRFFQKLRVVYGLRAENFNLKNRQEDEIRRRMIEQMKRPGQTFISDVPILTGEKNWNFLPSVNLTYSFNSKMNLRAAYTKTMIRPDFRETSTFTFPDPLLEAGIKGGNLSSTKIQNVDLRYEFYPNPDEIFSVSGFYKYIDRPVELINENPGTNTVILEYKNQHSAKNMGLEIEWRKSLGFINPALQNFNLFGNAAWIWSEVKTLIKISNPNYDPKNPGKEPKEITAIQPLKRPLIGQSPYIINAGLSYQSRFAGATLSFNRSGYRSYLIAVNPANTEFQSPRSLMDLQLSARVLKQKGEIKFNVSNLLNTQDVYYNNANSWKSEAQSYERIKGTDKYEPEFGDNIRYRMKYGRTYNLSFTYNF</sequence>
<evidence type="ECO:0000259" key="6">
    <source>
        <dbReference type="Pfam" id="PF07715"/>
    </source>
</evidence>